<dbReference type="PANTHER" id="PTHR30390">
    <property type="entry name" value="SEDOHEPTULOSE 7-PHOSPHATE ISOMERASE / DNAA INITIATOR-ASSOCIATING FACTOR FOR REPLICATION INITIATION"/>
    <property type="match status" value="1"/>
</dbReference>
<proteinExistence type="predicted"/>
<reference evidence="2 3" key="1">
    <citation type="submission" date="2020-08" db="EMBL/GenBank/DDBJ databases">
        <title>Sequencing the genomes of 1000 actinobacteria strains.</title>
        <authorList>
            <person name="Klenk H.-P."/>
        </authorList>
    </citation>
    <scope>NUCLEOTIDE SEQUENCE [LARGE SCALE GENOMIC DNA]</scope>
    <source>
        <strain evidence="2 3">DSM 43851</strain>
    </source>
</reference>
<dbReference type="Gene3D" id="3.40.50.10490">
    <property type="entry name" value="Glucose-6-phosphate isomerase like protein, domain 1"/>
    <property type="match status" value="1"/>
</dbReference>
<feature type="domain" description="SIS" evidence="1">
    <location>
        <begin position="31"/>
        <end position="185"/>
    </location>
</feature>
<keyword evidence="2" id="KW-0413">Isomerase</keyword>
<dbReference type="PROSITE" id="PS51464">
    <property type="entry name" value="SIS"/>
    <property type="match status" value="1"/>
</dbReference>
<dbReference type="CDD" id="cd05006">
    <property type="entry name" value="SIS_GmhA"/>
    <property type="match status" value="1"/>
</dbReference>
<comment type="caution">
    <text evidence="2">The sequence shown here is derived from an EMBL/GenBank/DDBJ whole genome shotgun (WGS) entry which is preliminary data.</text>
</comment>
<evidence type="ECO:0000313" key="2">
    <source>
        <dbReference type="EMBL" id="MBB5897194.1"/>
    </source>
</evidence>
<dbReference type="SUPFAM" id="SSF53697">
    <property type="entry name" value="SIS domain"/>
    <property type="match status" value="1"/>
</dbReference>
<dbReference type="Pfam" id="PF13580">
    <property type="entry name" value="SIS_2"/>
    <property type="match status" value="1"/>
</dbReference>
<dbReference type="GO" id="GO:1901135">
    <property type="term" value="P:carbohydrate derivative metabolic process"/>
    <property type="evidence" value="ECO:0007669"/>
    <property type="project" value="InterPro"/>
</dbReference>
<dbReference type="GO" id="GO:0016853">
    <property type="term" value="F:isomerase activity"/>
    <property type="evidence" value="ECO:0007669"/>
    <property type="project" value="UniProtKB-KW"/>
</dbReference>
<dbReference type="InterPro" id="IPR046348">
    <property type="entry name" value="SIS_dom_sf"/>
</dbReference>
<gene>
    <name evidence="2" type="ORF">BJ998_008453</name>
</gene>
<accession>A0A7W9KR67</accession>
<sequence length="191" mass="19909">MNSVRHVDDLHEALDWLCAQSSVLDSWGQRLAATLRSGGRLLAAGNGGSAAEAQHLTAELVGRFDGERPAFSAIALHADTSAMTAIGNDYGYDEVFARQVAAHARPGDIVMLLSTSGKSPNVVRAAEAARSAGAVCWAMTGRAPNPLASIVDDALCVPAEPATVQEAHLVAVHVLCGAFEQALALLERRAS</sequence>
<dbReference type="InterPro" id="IPR035461">
    <property type="entry name" value="GmhA/DiaA"/>
</dbReference>
<name>A0A7W9KR67_9PSEU</name>
<dbReference type="GO" id="GO:0097367">
    <property type="term" value="F:carbohydrate derivative binding"/>
    <property type="evidence" value="ECO:0007669"/>
    <property type="project" value="InterPro"/>
</dbReference>
<dbReference type="EMBL" id="JACHIR010000002">
    <property type="protein sequence ID" value="MBB5897194.1"/>
    <property type="molecule type" value="Genomic_DNA"/>
</dbReference>
<dbReference type="AlphaFoldDB" id="A0A7W9KR67"/>
<keyword evidence="3" id="KW-1185">Reference proteome</keyword>
<dbReference type="Proteomes" id="UP000585638">
    <property type="component" value="Unassembled WGS sequence"/>
</dbReference>
<dbReference type="InterPro" id="IPR001347">
    <property type="entry name" value="SIS_dom"/>
</dbReference>
<dbReference type="PANTHER" id="PTHR30390:SF6">
    <property type="entry name" value="DNAA INITIATOR-ASSOCIATING PROTEIN DIAA"/>
    <property type="match status" value="1"/>
</dbReference>
<protein>
    <submittedName>
        <fullName evidence="2">Phosphoheptose isomerase</fullName>
    </submittedName>
</protein>
<dbReference type="InterPro" id="IPR050099">
    <property type="entry name" value="SIS_GmhA/DiaA_subfam"/>
</dbReference>
<organism evidence="2 3">
    <name type="scientific">Kutzneria kofuensis</name>
    <dbReference type="NCBI Taxonomy" id="103725"/>
    <lineage>
        <taxon>Bacteria</taxon>
        <taxon>Bacillati</taxon>
        <taxon>Actinomycetota</taxon>
        <taxon>Actinomycetes</taxon>
        <taxon>Pseudonocardiales</taxon>
        <taxon>Pseudonocardiaceae</taxon>
        <taxon>Kutzneria</taxon>
    </lineage>
</organism>
<evidence type="ECO:0000259" key="1">
    <source>
        <dbReference type="PROSITE" id="PS51464"/>
    </source>
</evidence>
<dbReference type="RefSeq" id="WP_184869648.1">
    <property type="nucleotide sequence ID" value="NZ_JACHIR010000002.1"/>
</dbReference>
<evidence type="ECO:0000313" key="3">
    <source>
        <dbReference type="Proteomes" id="UP000585638"/>
    </source>
</evidence>